<dbReference type="STRING" id="56857.A0A200QZE8"/>
<gene>
    <name evidence="2" type="ORF">BVC80_1825g63</name>
</gene>
<organism evidence="2 3">
    <name type="scientific">Macleaya cordata</name>
    <name type="common">Five-seeded plume-poppy</name>
    <name type="synonym">Bocconia cordata</name>
    <dbReference type="NCBI Taxonomy" id="56857"/>
    <lineage>
        <taxon>Eukaryota</taxon>
        <taxon>Viridiplantae</taxon>
        <taxon>Streptophyta</taxon>
        <taxon>Embryophyta</taxon>
        <taxon>Tracheophyta</taxon>
        <taxon>Spermatophyta</taxon>
        <taxon>Magnoliopsida</taxon>
        <taxon>Ranunculales</taxon>
        <taxon>Papaveraceae</taxon>
        <taxon>Papaveroideae</taxon>
        <taxon>Macleaya</taxon>
    </lineage>
</organism>
<evidence type="ECO:0000313" key="2">
    <source>
        <dbReference type="EMBL" id="OVA15818.1"/>
    </source>
</evidence>
<dbReference type="InParanoid" id="A0A200QZE8"/>
<name>A0A200QZE8_MACCD</name>
<comment type="caution">
    <text evidence="2">The sequence shown here is derived from an EMBL/GenBank/DDBJ whole genome shotgun (WGS) entry which is preliminary data.</text>
</comment>
<dbReference type="FunCoup" id="A0A200QZE8">
    <property type="interactions" value="105"/>
</dbReference>
<feature type="region of interest" description="Disordered" evidence="1">
    <location>
        <begin position="188"/>
        <end position="243"/>
    </location>
</feature>
<dbReference type="EMBL" id="MVGT01000732">
    <property type="protein sequence ID" value="OVA15818.1"/>
    <property type="molecule type" value="Genomic_DNA"/>
</dbReference>
<sequence>MSELTGQNSRDLVEIEEIASKGIQMAKPLPTEWTDEKHRLYLSSMEASFVKQLYNLEYCSTDLLDWSSRGRNKLDLNSSRQLNADTQFKVLRGGSWKKLNFERARPRLDIADETHALTGNQWIQRFSSGGKRREVISPSLQENCAPHSQAGHLRGQKMESCGVATSSKHFSSSHYRLCHHDSVGSNTEVSDQNFDNEDYEGEQLSSSCNAKRMKTELADDSSKDQVVPIGKSPITANPDEKCASLETEAGIISDGQS</sequence>
<protein>
    <recommendedName>
        <fullName evidence="4">Cold regulated protein</fullName>
    </recommendedName>
</protein>
<evidence type="ECO:0008006" key="4">
    <source>
        <dbReference type="Google" id="ProtNLM"/>
    </source>
</evidence>
<dbReference type="InterPro" id="IPR044678">
    <property type="entry name" value="COR27/28"/>
</dbReference>
<dbReference type="PANTHER" id="PTHR33676:SF3">
    <property type="entry name" value="COLD-REGULATED PROTEIN 27"/>
    <property type="match status" value="1"/>
</dbReference>
<proteinExistence type="predicted"/>
<evidence type="ECO:0000256" key="1">
    <source>
        <dbReference type="SAM" id="MobiDB-lite"/>
    </source>
</evidence>
<accession>A0A200QZE8</accession>
<dbReference type="Proteomes" id="UP000195402">
    <property type="component" value="Unassembled WGS sequence"/>
</dbReference>
<keyword evidence="3" id="KW-1185">Reference proteome</keyword>
<dbReference type="AlphaFoldDB" id="A0A200QZE8"/>
<dbReference type="GO" id="GO:0009409">
    <property type="term" value="P:response to cold"/>
    <property type="evidence" value="ECO:0007669"/>
    <property type="project" value="InterPro"/>
</dbReference>
<feature type="compositionally biased region" description="Basic and acidic residues" evidence="1">
    <location>
        <begin position="213"/>
        <end position="223"/>
    </location>
</feature>
<evidence type="ECO:0000313" key="3">
    <source>
        <dbReference type="Proteomes" id="UP000195402"/>
    </source>
</evidence>
<reference evidence="2 3" key="1">
    <citation type="journal article" date="2017" name="Mol. Plant">
        <title>The Genome of Medicinal Plant Macleaya cordata Provides New Insights into Benzylisoquinoline Alkaloids Metabolism.</title>
        <authorList>
            <person name="Liu X."/>
            <person name="Liu Y."/>
            <person name="Huang P."/>
            <person name="Ma Y."/>
            <person name="Qing Z."/>
            <person name="Tang Q."/>
            <person name="Cao H."/>
            <person name="Cheng P."/>
            <person name="Zheng Y."/>
            <person name="Yuan Z."/>
            <person name="Zhou Y."/>
            <person name="Liu J."/>
            <person name="Tang Z."/>
            <person name="Zhuo Y."/>
            <person name="Zhang Y."/>
            <person name="Yu L."/>
            <person name="Huang J."/>
            <person name="Yang P."/>
            <person name="Peng Q."/>
            <person name="Zhang J."/>
            <person name="Jiang W."/>
            <person name="Zhang Z."/>
            <person name="Lin K."/>
            <person name="Ro D.K."/>
            <person name="Chen X."/>
            <person name="Xiong X."/>
            <person name="Shang Y."/>
            <person name="Huang S."/>
            <person name="Zeng J."/>
        </authorList>
    </citation>
    <scope>NUCLEOTIDE SEQUENCE [LARGE SCALE GENOMIC DNA]</scope>
    <source>
        <strain evidence="3">cv. BLH2017</strain>
        <tissue evidence="2">Root</tissue>
    </source>
</reference>
<dbReference type="PANTHER" id="PTHR33676">
    <property type="entry name" value="COLD REGULATED PROTEIN 27"/>
    <property type="match status" value="1"/>
</dbReference>
<dbReference type="GO" id="GO:0042752">
    <property type="term" value="P:regulation of circadian rhythm"/>
    <property type="evidence" value="ECO:0007669"/>
    <property type="project" value="InterPro"/>
</dbReference>
<dbReference type="OrthoDB" id="1923282at2759"/>
<dbReference type="OMA" id="MSDQNFI"/>